<dbReference type="InterPro" id="IPR001313">
    <property type="entry name" value="Pumilio_RNA-bd_rpt"/>
</dbReference>
<evidence type="ECO:0000256" key="2">
    <source>
        <dbReference type="ARBA" id="ARBA00022884"/>
    </source>
</evidence>
<feature type="compositionally biased region" description="Basic and acidic residues" evidence="4">
    <location>
        <begin position="111"/>
        <end position="136"/>
    </location>
</feature>
<dbReference type="HOGENOM" id="CLU_013994_1_0_1"/>
<dbReference type="InterPro" id="IPR012959">
    <property type="entry name" value="CPL_dom"/>
</dbReference>
<evidence type="ECO:0000256" key="1">
    <source>
        <dbReference type="ARBA" id="ARBA00022737"/>
    </source>
</evidence>
<accession>B5RT75</accession>
<sequence length="701" mass="79695">MSTLLLADKEDLEVMGAVKRSNKHTIAKANGGSVKKQKVAEKLPSPESESEPESVSEESSGEELSDSSEDDLDDIPVDGKDEEDELDQLDDVKEDKDADEESDDMDEDASDEKVVDPNKKSSKEQHAEQRKLLSERKLQRKSGIEVQRIKSLWEKLRVNKPTPPKEVRDKLCNEIWELSKDVIYDLVLKHDASRVVQTLIKYSSKERRDLIVKSLKGNYYQLATSSYGKYLLVKLLHYGSKDSRNLIINELHGKLRKLMRHREGAYVVEDLYVLYSTSEQRQQMIREFWGAEYAVFRDSGKDKTVLEIVHESSEKKQLIMTNLVGTITATVEKGSTGFQILHAAMREYTTILKDDIEKNDKQIREFIELLTEQFAELVHTPEGSEVACSLIAMANAKERKLIIRTLKNHANELIKNENGNIVLITLFMTVDDTVLLHKSFSTELLTDDLVPELIKDKFSRRPLLYLLKGLDGRYFSPLIKKELHKYEELAYKKTSKKPQEQRRAELSSKALPLMYQSILSTTKSENPDKSFDKLLSVNIAAQFITELILTSTDVAEVNDTLRPELINEIFEISVKGDVLEDFHLINKVPFISRSLKALIQGNEFKWDNDTKKLISTSNSKIPGVGVEFAVKVVDEVLSSNKLKDWTSGQGAFVIVACFEVLQLSNENDKTKELGKALKKIRKDLSDDADNKGAQLLLKLIK</sequence>
<dbReference type="GO" id="GO:0070180">
    <property type="term" value="F:large ribosomal subunit rRNA binding"/>
    <property type="evidence" value="ECO:0007669"/>
    <property type="project" value="EnsemblFungi"/>
</dbReference>
<dbReference type="GO" id="GO:0050821">
    <property type="term" value="P:protein stabilization"/>
    <property type="evidence" value="ECO:0007669"/>
    <property type="project" value="EnsemblFungi"/>
</dbReference>
<dbReference type="EMBL" id="CR382135">
    <property type="protein sequence ID" value="CAR65537.1"/>
    <property type="molecule type" value="Genomic_DNA"/>
</dbReference>
<dbReference type="KEGG" id="dha:DEHA2C05016g"/>
<dbReference type="InterPro" id="IPR033133">
    <property type="entry name" value="PUM-HD"/>
</dbReference>
<dbReference type="GO" id="GO:0042273">
    <property type="term" value="P:ribosomal large subunit biogenesis"/>
    <property type="evidence" value="ECO:0007669"/>
    <property type="project" value="EnsemblFungi"/>
</dbReference>
<evidence type="ECO:0000313" key="6">
    <source>
        <dbReference type="EMBL" id="CAR65537.1"/>
    </source>
</evidence>
<evidence type="ECO:0000256" key="4">
    <source>
        <dbReference type="SAM" id="MobiDB-lite"/>
    </source>
</evidence>
<dbReference type="SUPFAM" id="SSF48371">
    <property type="entry name" value="ARM repeat"/>
    <property type="match status" value="1"/>
</dbReference>
<dbReference type="InterPro" id="IPR011989">
    <property type="entry name" value="ARM-like"/>
</dbReference>
<dbReference type="SMART" id="SM00025">
    <property type="entry name" value="Pumilio"/>
    <property type="match status" value="6"/>
</dbReference>
<evidence type="ECO:0000259" key="5">
    <source>
        <dbReference type="PROSITE" id="PS50303"/>
    </source>
</evidence>
<dbReference type="InterPro" id="IPR040059">
    <property type="entry name" value="PUM3"/>
</dbReference>
<keyword evidence="1" id="KW-0677">Repeat</keyword>
<feature type="compositionally biased region" description="Acidic residues" evidence="4">
    <location>
        <begin position="97"/>
        <end position="110"/>
    </location>
</feature>
<dbReference type="eggNOG" id="KOG2050">
    <property type="taxonomic scope" value="Eukaryota"/>
</dbReference>
<name>B5RT75_DEBHA</name>
<dbReference type="GO" id="GO:0048027">
    <property type="term" value="F:mRNA 5'-UTR binding"/>
    <property type="evidence" value="ECO:0007669"/>
    <property type="project" value="EnsemblFungi"/>
</dbReference>
<dbReference type="Proteomes" id="UP000000599">
    <property type="component" value="Chromosome C"/>
</dbReference>
<protein>
    <submittedName>
        <fullName evidence="6">DEHA2C05016p</fullName>
    </submittedName>
</protein>
<dbReference type="VEuPathDB" id="FungiDB:DEHA2C05016g"/>
<keyword evidence="2" id="KW-0694">RNA-binding</keyword>
<dbReference type="InterPro" id="IPR016024">
    <property type="entry name" value="ARM-type_fold"/>
</dbReference>
<feature type="compositionally biased region" description="Acidic residues" evidence="4">
    <location>
        <begin position="48"/>
        <end position="89"/>
    </location>
</feature>
<proteinExistence type="predicted"/>
<dbReference type="GO" id="GO:0030687">
    <property type="term" value="C:preribosome, large subunit precursor"/>
    <property type="evidence" value="ECO:0007669"/>
    <property type="project" value="EnsemblFungi"/>
</dbReference>
<dbReference type="FunCoup" id="B5RT75">
    <property type="interactions" value="1032"/>
</dbReference>
<dbReference type="InParanoid" id="B5RT75"/>
<dbReference type="RefSeq" id="XP_002770171.1">
    <property type="nucleotide sequence ID" value="XM_002770125.1"/>
</dbReference>
<dbReference type="GO" id="GO:0015934">
    <property type="term" value="C:large ribosomal subunit"/>
    <property type="evidence" value="ECO:0007669"/>
    <property type="project" value="EnsemblFungi"/>
</dbReference>
<feature type="region of interest" description="Disordered" evidence="4">
    <location>
        <begin position="20"/>
        <end position="136"/>
    </location>
</feature>
<dbReference type="GO" id="GO:0005730">
    <property type="term" value="C:nucleolus"/>
    <property type="evidence" value="ECO:0007669"/>
    <property type="project" value="TreeGrafter"/>
</dbReference>
<dbReference type="PANTHER" id="PTHR13389:SF0">
    <property type="entry name" value="PUMILIO HOMOLOG 3"/>
    <property type="match status" value="1"/>
</dbReference>
<dbReference type="GO" id="GO:0003730">
    <property type="term" value="F:mRNA 3'-UTR binding"/>
    <property type="evidence" value="ECO:0007669"/>
    <property type="project" value="EnsemblFungi"/>
</dbReference>
<dbReference type="GO" id="GO:0000900">
    <property type="term" value="F:mRNA regulatory element binding translation repressor activity"/>
    <property type="evidence" value="ECO:0007669"/>
    <property type="project" value="EnsemblFungi"/>
</dbReference>
<evidence type="ECO:0000256" key="3">
    <source>
        <dbReference type="PROSITE-ProRule" id="PRU00317"/>
    </source>
</evidence>
<dbReference type="AlphaFoldDB" id="B5RT75"/>
<dbReference type="Gene3D" id="1.25.10.10">
    <property type="entry name" value="Leucine-rich Repeat Variant"/>
    <property type="match status" value="1"/>
</dbReference>
<dbReference type="PROSITE" id="PS50303">
    <property type="entry name" value="PUM_HD"/>
    <property type="match status" value="1"/>
</dbReference>
<dbReference type="PROSITE" id="PS50302">
    <property type="entry name" value="PUM"/>
    <property type="match status" value="3"/>
</dbReference>
<dbReference type="Pfam" id="PF00806">
    <property type="entry name" value="PUF"/>
    <property type="match status" value="2"/>
</dbReference>
<keyword evidence="7" id="KW-1185">Reference proteome</keyword>
<dbReference type="OMA" id="NMAAQFI"/>
<dbReference type="Pfam" id="PF08144">
    <property type="entry name" value="CPL"/>
    <property type="match status" value="1"/>
</dbReference>
<reference evidence="6 7" key="1">
    <citation type="journal article" date="2004" name="Nature">
        <title>Genome evolution in yeasts.</title>
        <authorList>
            <consortium name="Genolevures"/>
            <person name="Dujon B."/>
            <person name="Sherman D."/>
            <person name="Fischer G."/>
            <person name="Durrens P."/>
            <person name="Casaregola S."/>
            <person name="Lafontaine I."/>
            <person name="de Montigny J."/>
            <person name="Marck C."/>
            <person name="Neuveglise C."/>
            <person name="Talla E."/>
            <person name="Goffard N."/>
            <person name="Frangeul L."/>
            <person name="Aigle M."/>
            <person name="Anthouard V."/>
            <person name="Babour A."/>
            <person name="Barbe V."/>
            <person name="Barnay S."/>
            <person name="Blanchin S."/>
            <person name="Beckerich J.M."/>
            <person name="Beyne E."/>
            <person name="Bleykasten C."/>
            <person name="Boisrame A."/>
            <person name="Boyer J."/>
            <person name="Cattolico L."/>
            <person name="Confanioleri F."/>
            <person name="de Daruvar A."/>
            <person name="Despons L."/>
            <person name="Fabre E."/>
            <person name="Fairhead C."/>
            <person name="Ferry-Dumazet H."/>
            <person name="Groppi A."/>
            <person name="Hantraye F."/>
            <person name="Hennequin C."/>
            <person name="Jauniaux N."/>
            <person name="Joyet P."/>
            <person name="Kachouri R."/>
            <person name="Kerrest A."/>
            <person name="Koszul R."/>
            <person name="Lemaire M."/>
            <person name="Lesur I."/>
            <person name="Ma L."/>
            <person name="Muller H."/>
            <person name="Nicaud J.M."/>
            <person name="Nikolski M."/>
            <person name="Oztas S."/>
            <person name="Ozier-Kalogeropoulos O."/>
            <person name="Pellenz S."/>
            <person name="Potier S."/>
            <person name="Richard G.F."/>
            <person name="Straub M.L."/>
            <person name="Suleau A."/>
            <person name="Swennene D."/>
            <person name="Tekaia F."/>
            <person name="Wesolowski-Louvel M."/>
            <person name="Westhof E."/>
            <person name="Wirth B."/>
            <person name="Zeniou-Meyer M."/>
            <person name="Zivanovic I."/>
            <person name="Bolotin-Fukuhara M."/>
            <person name="Thierry A."/>
            <person name="Bouchier C."/>
            <person name="Caudron B."/>
            <person name="Scarpelli C."/>
            <person name="Gaillardin C."/>
            <person name="Weissenbach J."/>
            <person name="Wincker P."/>
            <person name="Souciet J.L."/>
        </authorList>
    </citation>
    <scope>NUCLEOTIDE SEQUENCE [LARGE SCALE GENOMIC DNA]</scope>
    <source>
        <strain evidence="7">ATCC 36239 / CBS 767 / BCRC 21394 / JCM 1990 / NBRC 0083 / IGC 2968</strain>
    </source>
</reference>
<dbReference type="GeneID" id="8998313"/>
<dbReference type="OrthoDB" id="497380at2759"/>
<feature type="repeat" description="Pumilio" evidence="3">
    <location>
        <begin position="177"/>
        <end position="213"/>
    </location>
</feature>
<dbReference type="GO" id="GO:0101031">
    <property type="term" value="C:protein folding chaperone complex"/>
    <property type="evidence" value="ECO:0007669"/>
    <property type="project" value="EnsemblFungi"/>
</dbReference>
<dbReference type="PANTHER" id="PTHR13389">
    <property type="entry name" value="PUMILIO HOMOLOG 3"/>
    <property type="match status" value="1"/>
</dbReference>
<dbReference type="STRING" id="284592.B5RT75"/>
<gene>
    <name evidence="6" type="ordered locus">DEHA2C05016g</name>
</gene>
<feature type="domain" description="PUM-HD" evidence="5">
    <location>
        <begin position="156"/>
        <end position="511"/>
    </location>
</feature>
<evidence type="ECO:0000313" key="7">
    <source>
        <dbReference type="Proteomes" id="UP000000599"/>
    </source>
</evidence>
<feature type="repeat" description="Pumilio" evidence="3">
    <location>
        <begin position="250"/>
        <end position="286"/>
    </location>
</feature>
<feature type="repeat" description="Pumilio" evidence="3">
    <location>
        <begin position="214"/>
        <end position="249"/>
    </location>
</feature>
<organism evidence="6 7">
    <name type="scientific">Debaryomyces hansenii (strain ATCC 36239 / CBS 767 / BCRC 21394 / JCM 1990 / NBRC 0083 / IGC 2968)</name>
    <name type="common">Yeast</name>
    <name type="synonym">Torulaspora hansenii</name>
    <dbReference type="NCBI Taxonomy" id="284592"/>
    <lineage>
        <taxon>Eukaryota</taxon>
        <taxon>Fungi</taxon>
        <taxon>Dikarya</taxon>
        <taxon>Ascomycota</taxon>
        <taxon>Saccharomycotina</taxon>
        <taxon>Pichiomycetes</taxon>
        <taxon>Debaryomycetaceae</taxon>
        <taxon>Debaryomyces</taxon>
    </lineage>
</organism>